<keyword evidence="3" id="KW-1185">Reference proteome</keyword>
<organism evidence="2 3">
    <name type="scientific">Mycena maculata</name>
    <dbReference type="NCBI Taxonomy" id="230809"/>
    <lineage>
        <taxon>Eukaryota</taxon>
        <taxon>Fungi</taxon>
        <taxon>Dikarya</taxon>
        <taxon>Basidiomycota</taxon>
        <taxon>Agaricomycotina</taxon>
        <taxon>Agaricomycetes</taxon>
        <taxon>Agaricomycetidae</taxon>
        <taxon>Agaricales</taxon>
        <taxon>Marasmiineae</taxon>
        <taxon>Mycenaceae</taxon>
        <taxon>Mycena</taxon>
    </lineage>
</organism>
<evidence type="ECO:0000313" key="3">
    <source>
        <dbReference type="Proteomes" id="UP001215280"/>
    </source>
</evidence>
<name>A0AAD7KBJ6_9AGAR</name>
<proteinExistence type="predicted"/>
<dbReference type="EMBL" id="JARJLG010000003">
    <property type="protein sequence ID" value="KAJ7782243.1"/>
    <property type="molecule type" value="Genomic_DNA"/>
</dbReference>
<dbReference type="AlphaFoldDB" id="A0AAD7KBJ6"/>
<dbReference type="Proteomes" id="UP001215280">
    <property type="component" value="Unassembled WGS sequence"/>
</dbReference>
<reference evidence="2" key="1">
    <citation type="submission" date="2023-03" db="EMBL/GenBank/DDBJ databases">
        <title>Massive genome expansion in bonnet fungi (Mycena s.s.) driven by repeated elements and novel gene families across ecological guilds.</title>
        <authorList>
            <consortium name="Lawrence Berkeley National Laboratory"/>
            <person name="Harder C.B."/>
            <person name="Miyauchi S."/>
            <person name="Viragh M."/>
            <person name="Kuo A."/>
            <person name="Thoen E."/>
            <person name="Andreopoulos B."/>
            <person name="Lu D."/>
            <person name="Skrede I."/>
            <person name="Drula E."/>
            <person name="Henrissat B."/>
            <person name="Morin E."/>
            <person name="Kohler A."/>
            <person name="Barry K."/>
            <person name="LaButti K."/>
            <person name="Morin E."/>
            <person name="Salamov A."/>
            <person name="Lipzen A."/>
            <person name="Mereny Z."/>
            <person name="Hegedus B."/>
            <person name="Baldrian P."/>
            <person name="Stursova M."/>
            <person name="Weitz H."/>
            <person name="Taylor A."/>
            <person name="Grigoriev I.V."/>
            <person name="Nagy L.G."/>
            <person name="Martin F."/>
            <person name="Kauserud H."/>
        </authorList>
    </citation>
    <scope>NUCLEOTIDE SEQUENCE</scope>
    <source>
        <strain evidence="2">CBHHK188m</strain>
    </source>
</reference>
<accession>A0AAD7KBJ6</accession>
<evidence type="ECO:0000256" key="1">
    <source>
        <dbReference type="SAM" id="MobiDB-lite"/>
    </source>
</evidence>
<evidence type="ECO:0000313" key="2">
    <source>
        <dbReference type="EMBL" id="KAJ7782243.1"/>
    </source>
</evidence>
<comment type="caution">
    <text evidence="2">The sequence shown here is derived from an EMBL/GenBank/DDBJ whole genome shotgun (WGS) entry which is preliminary data.</text>
</comment>
<feature type="region of interest" description="Disordered" evidence="1">
    <location>
        <begin position="41"/>
        <end position="61"/>
    </location>
</feature>
<gene>
    <name evidence="2" type="ORF">DFH07DRAFT_764409</name>
</gene>
<sequence>MYLPWPSIHQTFSSVRPRRSKQHAAAVVDTIRIWSTSSDESSFSLLTHPSPPSTRKNENSSLNISAPDIHRVPSAFALQRCKGHRTFIRFQSGVVTHSDPGVQNSHDVATIARLVTIVAEMQTTILPSAIPTPAPTFTVHSPSRKFRLSYRVSIQQNGWTIWTTGVFFGVRHSGTGTKIERPFLPTSRRTGGHPDLPSFRDEVGSYTIY</sequence>
<protein>
    <submittedName>
        <fullName evidence="2">Uncharacterized protein</fullName>
    </submittedName>
</protein>